<dbReference type="InterPro" id="IPR021134">
    <property type="entry name" value="Bestrophin-like"/>
</dbReference>
<feature type="compositionally biased region" description="Basic and acidic residues" evidence="7">
    <location>
        <begin position="166"/>
        <end position="177"/>
    </location>
</feature>
<dbReference type="GO" id="GO:0034707">
    <property type="term" value="C:chloride channel complex"/>
    <property type="evidence" value="ECO:0007669"/>
    <property type="project" value="UniProtKB-KW"/>
</dbReference>
<keyword evidence="9" id="KW-1185">Reference proteome</keyword>
<protein>
    <recommendedName>
        <fullName evidence="6">Bestrophin homolog</fullName>
    </recommendedName>
</protein>
<dbReference type="PANTHER" id="PTHR10736">
    <property type="entry name" value="BESTROPHIN"/>
    <property type="match status" value="1"/>
</dbReference>
<keyword evidence="6" id="KW-1003">Cell membrane</keyword>
<comment type="caution">
    <text evidence="8">The sequence shown here is derived from an EMBL/GenBank/DDBJ whole genome shotgun (WGS) entry which is preliminary data.</text>
</comment>
<evidence type="ECO:0000313" key="8">
    <source>
        <dbReference type="EMBL" id="KAK4303817.1"/>
    </source>
</evidence>
<keyword evidence="6" id="KW-0407">Ion channel</keyword>
<evidence type="ECO:0000256" key="6">
    <source>
        <dbReference type="RuleBase" id="RU363126"/>
    </source>
</evidence>
<sequence length="246" mass="27683">MPISWACRAVQRARQQGLVTTDLGYKELVEEILKIRRKCGGLIGYDSNNIPLVYCQVVSIAVYSYFLFSVLGEQFLDPTQGYPDHNIDLYFPVFGFLQLFFYLGWMKVAEALLNPFGADDHDFDFISLLKRHSKLSALLCDPSPEDYPSRLYRHEKPRPLPIFFTDDDHNNDNDGNKKKTPCGTSSSSSCCRVLLRRRRCCSSSCSSCCCDTLSGGGGGGMEENALQLQQAEERDSEGITVNMKIK</sequence>
<dbReference type="InterPro" id="IPR000615">
    <property type="entry name" value="Bestrophin"/>
</dbReference>
<dbReference type="GO" id="GO:0005886">
    <property type="term" value="C:plasma membrane"/>
    <property type="evidence" value="ECO:0007669"/>
    <property type="project" value="UniProtKB-SubCell"/>
</dbReference>
<evidence type="ECO:0000256" key="7">
    <source>
        <dbReference type="SAM" id="MobiDB-lite"/>
    </source>
</evidence>
<comment type="similarity">
    <text evidence="5 6">Belongs to the anion channel-forming bestrophin (TC 1.A.46) family. Calcium-sensitive chloride channel subfamily.</text>
</comment>
<keyword evidence="6" id="KW-0813">Transport</keyword>
<gene>
    <name evidence="8" type="ORF">Pmani_024202</name>
</gene>
<feature type="transmembrane region" description="Helical" evidence="6">
    <location>
        <begin position="52"/>
        <end position="69"/>
    </location>
</feature>
<name>A0AAE1PAU9_9EUCA</name>
<dbReference type="GO" id="GO:0005254">
    <property type="term" value="F:chloride channel activity"/>
    <property type="evidence" value="ECO:0007669"/>
    <property type="project" value="UniProtKB-KW"/>
</dbReference>
<evidence type="ECO:0000256" key="3">
    <source>
        <dbReference type="ARBA" id="ARBA00022989"/>
    </source>
</evidence>
<keyword evidence="2 6" id="KW-0812">Transmembrane</keyword>
<accession>A0AAE1PAU9</accession>
<keyword evidence="6" id="KW-0868">Chloride</keyword>
<keyword evidence="4 6" id="KW-0472">Membrane</keyword>
<feature type="region of interest" description="Disordered" evidence="7">
    <location>
        <begin position="164"/>
        <end position="188"/>
    </location>
</feature>
<evidence type="ECO:0000313" key="9">
    <source>
        <dbReference type="Proteomes" id="UP001292094"/>
    </source>
</evidence>
<organism evidence="8 9">
    <name type="scientific">Petrolisthes manimaculis</name>
    <dbReference type="NCBI Taxonomy" id="1843537"/>
    <lineage>
        <taxon>Eukaryota</taxon>
        <taxon>Metazoa</taxon>
        <taxon>Ecdysozoa</taxon>
        <taxon>Arthropoda</taxon>
        <taxon>Crustacea</taxon>
        <taxon>Multicrustacea</taxon>
        <taxon>Malacostraca</taxon>
        <taxon>Eumalacostraca</taxon>
        <taxon>Eucarida</taxon>
        <taxon>Decapoda</taxon>
        <taxon>Pleocyemata</taxon>
        <taxon>Anomura</taxon>
        <taxon>Galatheoidea</taxon>
        <taxon>Porcellanidae</taxon>
        <taxon>Petrolisthes</taxon>
    </lineage>
</organism>
<feature type="transmembrane region" description="Helical" evidence="6">
    <location>
        <begin position="89"/>
        <end position="105"/>
    </location>
</feature>
<evidence type="ECO:0000256" key="4">
    <source>
        <dbReference type="ARBA" id="ARBA00023136"/>
    </source>
</evidence>
<keyword evidence="3 6" id="KW-1133">Transmembrane helix</keyword>
<keyword evidence="6" id="KW-0869">Chloride channel</keyword>
<comment type="subcellular location">
    <subcellularLocation>
        <location evidence="6">Cell membrane</location>
        <topology evidence="6">Multi-pass membrane protein</topology>
    </subcellularLocation>
    <subcellularLocation>
        <location evidence="1">Membrane</location>
    </subcellularLocation>
</comment>
<proteinExistence type="inferred from homology"/>
<comment type="function">
    <text evidence="6">Forms chloride channels.</text>
</comment>
<dbReference type="EMBL" id="JAWZYT010002524">
    <property type="protein sequence ID" value="KAK4303817.1"/>
    <property type="molecule type" value="Genomic_DNA"/>
</dbReference>
<keyword evidence="6" id="KW-0406">Ion transport</keyword>
<dbReference type="Proteomes" id="UP001292094">
    <property type="component" value="Unassembled WGS sequence"/>
</dbReference>
<evidence type="ECO:0000256" key="5">
    <source>
        <dbReference type="ARBA" id="ARBA00034769"/>
    </source>
</evidence>
<dbReference type="Pfam" id="PF01062">
    <property type="entry name" value="Bestrophin"/>
    <property type="match status" value="1"/>
</dbReference>
<dbReference type="AlphaFoldDB" id="A0AAE1PAU9"/>
<evidence type="ECO:0000256" key="2">
    <source>
        <dbReference type="ARBA" id="ARBA00022692"/>
    </source>
</evidence>
<dbReference type="PANTHER" id="PTHR10736:SF11">
    <property type="entry name" value="BESTROPHIN 2"/>
    <property type="match status" value="1"/>
</dbReference>
<reference evidence="8" key="1">
    <citation type="submission" date="2023-11" db="EMBL/GenBank/DDBJ databases">
        <title>Genome assemblies of two species of porcelain crab, Petrolisthes cinctipes and Petrolisthes manimaculis (Anomura: Porcellanidae).</title>
        <authorList>
            <person name="Angst P."/>
        </authorList>
    </citation>
    <scope>NUCLEOTIDE SEQUENCE</scope>
    <source>
        <strain evidence="8">PB745_02</strain>
        <tissue evidence="8">Gill</tissue>
    </source>
</reference>
<evidence type="ECO:0000256" key="1">
    <source>
        <dbReference type="ARBA" id="ARBA00004370"/>
    </source>
</evidence>